<keyword evidence="9" id="KW-1185">Reference proteome</keyword>
<comment type="similarity">
    <text evidence="1 6">Belongs to the calponin family.</text>
</comment>
<protein>
    <recommendedName>
        <fullName evidence="6">Calponin</fullName>
    </recommendedName>
</protein>
<dbReference type="InterPro" id="IPR001715">
    <property type="entry name" value="CH_dom"/>
</dbReference>
<dbReference type="OrthoDB" id="21595at2759"/>
<evidence type="ECO:0000256" key="6">
    <source>
        <dbReference type="RuleBase" id="RU361224"/>
    </source>
</evidence>
<dbReference type="PANTHER" id="PTHR47385:SF14">
    <property type="entry name" value="TRANSGELIN"/>
    <property type="match status" value="1"/>
</dbReference>
<dbReference type="Pfam" id="PF00402">
    <property type="entry name" value="Calponin"/>
    <property type="match status" value="1"/>
</dbReference>
<dbReference type="Pfam" id="PF00307">
    <property type="entry name" value="CH"/>
    <property type="match status" value="1"/>
</dbReference>
<evidence type="ECO:0000313" key="10">
    <source>
        <dbReference type="RefSeq" id="XP_022109736.1"/>
    </source>
</evidence>
<dbReference type="GO" id="GO:0051015">
    <property type="term" value="F:actin filament binding"/>
    <property type="evidence" value="ECO:0007669"/>
    <property type="project" value="TreeGrafter"/>
</dbReference>
<organism evidence="9 10">
    <name type="scientific">Acanthaster planci</name>
    <name type="common">Crown-of-thorns starfish</name>
    <dbReference type="NCBI Taxonomy" id="133434"/>
    <lineage>
        <taxon>Eukaryota</taxon>
        <taxon>Metazoa</taxon>
        <taxon>Echinodermata</taxon>
        <taxon>Eleutherozoa</taxon>
        <taxon>Asterozoa</taxon>
        <taxon>Asteroidea</taxon>
        <taxon>Valvatacea</taxon>
        <taxon>Valvatida</taxon>
        <taxon>Acanthasteridae</taxon>
        <taxon>Acanthaster</taxon>
    </lineage>
</organism>
<evidence type="ECO:0000256" key="3">
    <source>
        <dbReference type="ARBA" id="ARBA00022860"/>
    </source>
</evidence>
<dbReference type="RefSeq" id="XP_022109736.1">
    <property type="nucleotide sequence ID" value="XM_022254044.1"/>
</dbReference>
<feature type="domain" description="Calponin-homology (CH)" evidence="8">
    <location>
        <begin position="24"/>
        <end position="128"/>
    </location>
</feature>
<dbReference type="SUPFAM" id="SSF47576">
    <property type="entry name" value="Calponin-homology domain, CH-domain"/>
    <property type="match status" value="1"/>
</dbReference>
<dbReference type="PRINTS" id="PR00889">
    <property type="entry name" value="CALPONIN"/>
</dbReference>
<dbReference type="GO" id="GO:0005516">
    <property type="term" value="F:calmodulin binding"/>
    <property type="evidence" value="ECO:0007669"/>
    <property type="project" value="UniProtKB-KW"/>
</dbReference>
<dbReference type="PROSITE" id="PS51122">
    <property type="entry name" value="CALPONIN_2"/>
    <property type="match status" value="1"/>
</dbReference>
<dbReference type="PROSITE" id="PS50021">
    <property type="entry name" value="CH"/>
    <property type="match status" value="1"/>
</dbReference>
<gene>
    <name evidence="10" type="primary">LOC110989560</name>
</gene>
<sequence length="187" mass="20470">MAERPKGYGMTAELADKTAAKYDPQQEREAQDWIEAVTGERVQGSFQEGLKSGVILCKLINVLQPGSVKKINESKMAFKMMENIGNFLDACYAYGCPKADLFQTVDLYENQNMPQVINGIHALGRKAQAKGFSGPTLGPKESQGNKREFSEEQMREGRGVIGLQMGSNKGASQSGQIFGLGRQIKSD</sequence>
<evidence type="ECO:0000256" key="5">
    <source>
        <dbReference type="ARBA" id="ARBA00025109"/>
    </source>
</evidence>
<feature type="compositionally biased region" description="Basic and acidic residues" evidence="7">
    <location>
        <begin position="143"/>
        <end position="158"/>
    </location>
</feature>
<dbReference type="PROSITE" id="PS01052">
    <property type="entry name" value="CALPONIN_1"/>
    <property type="match status" value="1"/>
</dbReference>
<reference evidence="10" key="1">
    <citation type="submission" date="2025-08" db="UniProtKB">
        <authorList>
            <consortium name="RefSeq"/>
        </authorList>
    </citation>
    <scope>IDENTIFICATION</scope>
</reference>
<evidence type="ECO:0000256" key="7">
    <source>
        <dbReference type="SAM" id="MobiDB-lite"/>
    </source>
</evidence>
<dbReference type="GO" id="GO:0031032">
    <property type="term" value="P:actomyosin structure organization"/>
    <property type="evidence" value="ECO:0007669"/>
    <property type="project" value="InterPro"/>
</dbReference>
<dbReference type="InterPro" id="IPR003096">
    <property type="entry name" value="SM22_calponin"/>
</dbReference>
<evidence type="ECO:0000256" key="2">
    <source>
        <dbReference type="ARBA" id="ARBA00022737"/>
    </source>
</evidence>
<comment type="function">
    <text evidence="5 6">Thin filament-associated protein that is implicated in the regulation and modulation of smooth muscle contraction. It is capable of binding to actin, calmodulin and tropomyosin. The interaction of calponin with actin inhibits the actomyosin Mg-ATPase activity.</text>
</comment>
<keyword evidence="3 6" id="KW-0112">Calmodulin-binding</keyword>
<name>A0A8B8A1K2_ACAPL</name>
<dbReference type="InterPro" id="IPR050606">
    <property type="entry name" value="Calponin-like"/>
</dbReference>
<evidence type="ECO:0000256" key="1">
    <source>
        <dbReference type="ARBA" id="ARBA00009631"/>
    </source>
</evidence>
<dbReference type="GO" id="GO:0007015">
    <property type="term" value="P:actin filament organization"/>
    <property type="evidence" value="ECO:0007669"/>
    <property type="project" value="TreeGrafter"/>
</dbReference>
<dbReference type="Proteomes" id="UP000694845">
    <property type="component" value="Unplaced"/>
</dbReference>
<dbReference type="InterPro" id="IPR000557">
    <property type="entry name" value="Calponin_repeat"/>
</dbReference>
<evidence type="ECO:0000256" key="4">
    <source>
        <dbReference type="ARBA" id="ARBA00023203"/>
    </source>
</evidence>
<keyword evidence="2" id="KW-0677">Repeat</keyword>
<keyword evidence="4 6" id="KW-0009">Actin-binding</keyword>
<dbReference type="KEGG" id="aplc:110989560"/>
<dbReference type="AlphaFoldDB" id="A0A8B8A1K2"/>
<dbReference type="SMART" id="SM00033">
    <property type="entry name" value="CH"/>
    <property type="match status" value="1"/>
</dbReference>
<dbReference type="InterPro" id="IPR036872">
    <property type="entry name" value="CH_dom_sf"/>
</dbReference>
<proteinExistence type="inferred from homology"/>
<feature type="compositionally biased region" description="Polar residues" evidence="7">
    <location>
        <begin position="165"/>
        <end position="176"/>
    </location>
</feature>
<dbReference type="OMA" id="WIKTITG"/>
<dbReference type="PRINTS" id="PR00888">
    <property type="entry name" value="SM22CALPONIN"/>
</dbReference>
<dbReference type="GeneID" id="110989560"/>
<dbReference type="Gene3D" id="1.10.418.10">
    <property type="entry name" value="Calponin-like domain"/>
    <property type="match status" value="1"/>
</dbReference>
<evidence type="ECO:0000259" key="8">
    <source>
        <dbReference type="PROSITE" id="PS50021"/>
    </source>
</evidence>
<dbReference type="CDD" id="cd21207">
    <property type="entry name" value="CH_dMP20-like"/>
    <property type="match status" value="1"/>
</dbReference>
<dbReference type="GO" id="GO:0015629">
    <property type="term" value="C:actin cytoskeleton"/>
    <property type="evidence" value="ECO:0007669"/>
    <property type="project" value="TreeGrafter"/>
</dbReference>
<accession>A0A8B8A1K2</accession>
<dbReference type="InterPro" id="IPR001997">
    <property type="entry name" value="Calponin/LIMCH1"/>
</dbReference>
<dbReference type="PANTHER" id="PTHR47385">
    <property type="entry name" value="CALPONIN"/>
    <property type="match status" value="1"/>
</dbReference>
<evidence type="ECO:0000313" key="9">
    <source>
        <dbReference type="Proteomes" id="UP000694845"/>
    </source>
</evidence>
<feature type="region of interest" description="Disordered" evidence="7">
    <location>
        <begin position="131"/>
        <end position="187"/>
    </location>
</feature>